<sequence length="160" mass="18559">MDNVSQNLLDLDDKKRIDDLKSKQIEELNFWLNIKENPWRGFNPDEWRNAHIHFKQYSLIYINRSIEDLKNKIVIEIGCGPAGIVPFLKNTTAIGVDPLIDEYKKLWDLSNDNVKYIKSEIESFNCSISADIVICWNVLDHVSDIELAIKKINNIIKTEG</sequence>
<organism evidence="1 2">
    <name type="scientific">Candidatus Schekmanbacteria bacterium RBG_16_38_10</name>
    <dbReference type="NCBI Taxonomy" id="1817879"/>
    <lineage>
        <taxon>Bacteria</taxon>
        <taxon>Candidatus Schekmaniibacteriota</taxon>
    </lineage>
</organism>
<gene>
    <name evidence="1" type="ORF">A2W05_01170</name>
</gene>
<protein>
    <submittedName>
        <fullName evidence="1">Uncharacterized protein</fullName>
    </submittedName>
</protein>
<dbReference type="Gene3D" id="3.40.50.150">
    <property type="entry name" value="Vaccinia Virus protein VP39"/>
    <property type="match status" value="1"/>
</dbReference>
<dbReference type="AlphaFoldDB" id="A0A1F7RWQ6"/>
<accession>A0A1F7RWQ6</accession>
<dbReference type="Pfam" id="PF13489">
    <property type="entry name" value="Methyltransf_23"/>
    <property type="match status" value="1"/>
</dbReference>
<name>A0A1F7RWQ6_9BACT</name>
<dbReference type="EMBL" id="MGDE01000109">
    <property type="protein sequence ID" value="OGL45996.1"/>
    <property type="molecule type" value="Genomic_DNA"/>
</dbReference>
<evidence type="ECO:0000313" key="2">
    <source>
        <dbReference type="Proteomes" id="UP000178797"/>
    </source>
</evidence>
<comment type="caution">
    <text evidence="1">The sequence shown here is derived from an EMBL/GenBank/DDBJ whole genome shotgun (WGS) entry which is preliminary data.</text>
</comment>
<dbReference type="InterPro" id="IPR029063">
    <property type="entry name" value="SAM-dependent_MTases_sf"/>
</dbReference>
<dbReference type="CDD" id="cd02440">
    <property type="entry name" value="AdoMet_MTases"/>
    <property type="match status" value="1"/>
</dbReference>
<reference evidence="1 2" key="1">
    <citation type="journal article" date="2016" name="Nat. Commun.">
        <title>Thousands of microbial genomes shed light on interconnected biogeochemical processes in an aquifer system.</title>
        <authorList>
            <person name="Anantharaman K."/>
            <person name="Brown C.T."/>
            <person name="Hug L.A."/>
            <person name="Sharon I."/>
            <person name="Castelle C.J."/>
            <person name="Probst A.J."/>
            <person name="Thomas B.C."/>
            <person name="Singh A."/>
            <person name="Wilkins M.J."/>
            <person name="Karaoz U."/>
            <person name="Brodie E.L."/>
            <person name="Williams K.H."/>
            <person name="Hubbard S.S."/>
            <person name="Banfield J.F."/>
        </authorList>
    </citation>
    <scope>NUCLEOTIDE SEQUENCE [LARGE SCALE GENOMIC DNA]</scope>
</reference>
<dbReference type="SUPFAM" id="SSF53335">
    <property type="entry name" value="S-adenosyl-L-methionine-dependent methyltransferases"/>
    <property type="match status" value="1"/>
</dbReference>
<evidence type="ECO:0000313" key="1">
    <source>
        <dbReference type="EMBL" id="OGL45996.1"/>
    </source>
</evidence>
<proteinExistence type="predicted"/>
<dbReference type="Proteomes" id="UP000178797">
    <property type="component" value="Unassembled WGS sequence"/>
</dbReference>